<comment type="caution">
    <text evidence="2">The sequence shown here is derived from an EMBL/GenBank/DDBJ whole genome shotgun (WGS) entry which is preliminary data.</text>
</comment>
<evidence type="ECO:0000313" key="2">
    <source>
        <dbReference type="EMBL" id="KAL0924224.1"/>
    </source>
</evidence>
<evidence type="ECO:0000313" key="3">
    <source>
        <dbReference type="Proteomes" id="UP001552299"/>
    </source>
</evidence>
<dbReference type="AlphaFoldDB" id="A0ABD0VGM7"/>
<gene>
    <name evidence="2" type="ORF">M5K25_005038</name>
</gene>
<protein>
    <submittedName>
        <fullName evidence="2">Uncharacterized protein</fullName>
    </submittedName>
</protein>
<keyword evidence="1" id="KW-0175">Coiled coil</keyword>
<accession>A0ABD0VGM7</accession>
<dbReference type="PANTHER" id="PTHR14043:SF2">
    <property type="entry name" value="HOMEOBOX PROTEIN CUT"/>
    <property type="match status" value="1"/>
</dbReference>
<dbReference type="PANTHER" id="PTHR14043">
    <property type="entry name" value="CCAAT DISPLACEMENT PROTEIN-RELATED"/>
    <property type="match status" value="1"/>
</dbReference>
<proteinExistence type="predicted"/>
<reference evidence="2 3" key="1">
    <citation type="journal article" date="2024" name="Plant Biotechnol. J.">
        <title>Dendrobium thyrsiflorum genome and its molecular insights into genes involved in important horticultural traits.</title>
        <authorList>
            <person name="Chen B."/>
            <person name="Wang J.Y."/>
            <person name="Zheng P.J."/>
            <person name="Li K.L."/>
            <person name="Liang Y.M."/>
            <person name="Chen X.F."/>
            <person name="Zhang C."/>
            <person name="Zhao X."/>
            <person name="He X."/>
            <person name="Zhang G.Q."/>
            <person name="Liu Z.J."/>
            <person name="Xu Q."/>
        </authorList>
    </citation>
    <scope>NUCLEOTIDE SEQUENCE [LARGE SCALE GENOMIC DNA]</scope>
    <source>
        <strain evidence="2">GZMU011</strain>
    </source>
</reference>
<keyword evidence="3" id="KW-1185">Reference proteome</keyword>
<organism evidence="2 3">
    <name type="scientific">Dendrobium thyrsiflorum</name>
    <name type="common">Pinecone-like raceme dendrobium</name>
    <name type="synonym">Orchid</name>
    <dbReference type="NCBI Taxonomy" id="117978"/>
    <lineage>
        <taxon>Eukaryota</taxon>
        <taxon>Viridiplantae</taxon>
        <taxon>Streptophyta</taxon>
        <taxon>Embryophyta</taxon>
        <taxon>Tracheophyta</taxon>
        <taxon>Spermatophyta</taxon>
        <taxon>Magnoliopsida</taxon>
        <taxon>Liliopsida</taxon>
        <taxon>Asparagales</taxon>
        <taxon>Orchidaceae</taxon>
        <taxon>Epidendroideae</taxon>
        <taxon>Malaxideae</taxon>
        <taxon>Dendrobiinae</taxon>
        <taxon>Dendrobium</taxon>
    </lineage>
</organism>
<dbReference type="EMBL" id="JANQDX010000005">
    <property type="protein sequence ID" value="KAL0924224.1"/>
    <property type="molecule type" value="Genomic_DNA"/>
</dbReference>
<evidence type="ECO:0000256" key="1">
    <source>
        <dbReference type="ARBA" id="ARBA00023054"/>
    </source>
</evidence>
<sequence length="85" mass="9809">MSEISKLNALLNEKDAILMEISKELQERPTAKVVEDLCKQIKTLQVIGYNSMEVEDWELATKGQEMSKMETLLLNNNKKMEHKLT</sequence>
<name>A0ABD0VGM7_DENTH</name>
<dbReference type="Proteomes" id="UP001552299">
    <property type="component" value="Unassembled WGS sequence"/>
</dbReference>